<evidence type="ECO:0000256" key="9">
    <source>
        <dbReference type="SAM" id="Phobius"/>
    </source>
</evidence>
<dbReference type="Gene3D" id="3.30.460.20">
    <property type="entry name" value="CorA soluble domain-like"/>
    <property type="match status" value="1"/>
</dbReference>
<dbReference type="InterPro" id="IPR045861">
    <property type="entry name" value="CorA_cytoplasmic_dom"/>
</dbReference>
<dbReference type="SUPFAM" id="SSF144083">
    <property type="entry name" value="Magnesium transport protein CorA, transmembrane region"/>
    <property type="match status" value="1"/>
</dbReference>
<accession>A0ABQ2I247</accession>
<evidence type="ECO:0000256" key="7">
    <source>
        <dbReference type="ARBA" id="ARBA00023136"/>
    </source>
</evidence>
<dbReference type="EMBL" id="BMNZ01000004">
    <property type="protein sequence ID" value="GGM96677.1"/>
    <property type="molecule type" value="Genomic_DNA"/>
</dbReference>
<evidence type="ECO:0000256" key="4">
    <source>
        <dbReference type="ARBA" id="ARBA00022475"/>
    </source>
</evidence>
<evidence type="ECO:0000256" key="1">
    <source>
        <dbReference type="ARBA" id="ARBA00004651"/>
    </source>
</evidence>
<name>A0ABQ2I247_9MICO</name>
<dbReference type="RefSeq" id="WP_188960133.1">
    <property type="nucleotide sequence ID" value="NZ_BMNZ01000004.1"/>
</dbReference>
<dbReference type="Gene3D" id="1.20.58.340">
    <property type="entry name" value="Magnesium transport protein CorA, transmembrane region"/>
    <property type="match status" value="2"/>
</dbReference>
<evidence type="ECO:0000313" key="11">
    <source>
        <dbReference type="Proteomes" id="UP000623461"/>
    </source>
</evidence>
<feature type="region of interest" description="Disordered" evidence="8">
    <location>
        <begin position="1"/>
        <end position="48"/>
    </location>
</feature>
<feature type="compositionally biased region" description="Polar residues" evidence="8">
    <location>
        <begin position="20"/>
        <end position="37"/>
    </location>
</feature>
<dbReference type="PANTHER" id="PTHR46494">
    <property type="entry name" value="CORA FAMILY METAL ION TRANSPORTER (EUROFUNG)"/>
    <property type="match status" value="1"/>
</dbReference>
<gene>
    <name evidence="10" type="ORF">GCM10009721_24250</name>
</gene>
<evidence type="ECO:0000256" key="8">
    <source>
        <dbReference type="SAM" id="MobiDB-lite"/>
    </source>
</evidence>
<reference evidence="11" key="1">
    <citation type="journal article" date="2019" name="Int. J. Syst. Evol. Microbiol.">
        <title>The Global Catalogue of Microorganisms (GCM) 10K type strain sequencing project: providing services to taxonomists for standard genome sequencing and annotation.</title>
        <authorList>
            <consortium name="The Broad Institute Genomics Platform"/>
            <consortium name="The Broad Institute Genome Sequencing Center for Infectious Disease"/>
            <person name="Wu L."/>
            <person name="Ma J."/>
        </authorList>
    </citation>
    <scope>NUCLEOTIDE SEQUENCE [LARGE SCALE GENOMIC DNA]</scope>
    <source>
        <strain evidence="11">JCM 1365</strain>
    </source>
</reference>
<dbReference type="SUPFAM" id="SSF143865">
    <property type="entry name" value="CorA soluble domain-like"/>
    <property type="match status" value="1"/>
</dbReference>
<evidence type="ECO:0000256" key="2">
    <source>
        <dbReference type="ARBA" id="ARBA00009765"/>
    </source>
</evidence>
<dbReference type="Pfam" id="PF01544">
    <property type="entry name" value="CorA"/>
    <property type="match status" value="1"/>
</dbReference>
<keyword evidence="4" id="KW-1003">Cell membrane</keyword>
<keyword evidence="6 9" id="KW-1133">Transmembrane helix</keyword>
<organism evidence="10 11">
    <name type="scientific">Terrabacter tumescens</name>
    <dbReference type="NCBI Taxonomy" id="60443"/>
    <lineage>
        <taxon>Bacteria</taxon>
        <taxon>Bacillati</taxon>
        <taxon>Actinomycetota</taxon>
        <taxon>Actinomycetes</taxon>
        <taxon>Micrococcales</taxon>
        <taxon>Intrasporangiaceae</taxon>
        <taxon>Terrabacter</taxon>
    </lineage>
</organism>
<feature type="transmembrane region" description="Helical" evidence="9">
    <location>
        <begin position="326"/>
        <end position="345"/>
    </location>
</feature>
<keyword evidence="7 9" id="KW-0472">Membrane</keyword>
<keyword evidence="11" id="KW-1185">Reference proteome</keyword>
<evidence type="ECO:0000256" key="3">
    <source>
        <dbReference type="ARBA" id="ARBA00022448"/>
    </source>
</evidence>
<dbReference type="CDD" id="cd12830">
    <property type="entry name" value="MtCorA-like"/>
    <property type="match status" value="1"/>
</dbReference>
<comment type="subcellular location">
    <subcellularLocation>
        <location evidence="1">Cell membrane</location>
        <topology evidence="1">Multi-pass membrane protein</topology>
    </subcellularLocation>
</comment>
<feature type="transmembrane region" description="Helical" evidence="9">
    <location>
        <begin position="357"/>
        <end position="377"/>
    </location>
</feature>
<dbReference type="InterPro" id="IPR002523">
    <property type="entry name" value="MgTranspt_CorA/ZnTranspt_ZntB"/>
</dbReference>
<proteinExistence type="inferred from homology"/>
<evidence type="ECO:0000256" key="5">
    <source>
        <dbReference type="ARBA" id="ARBA00022692"/>
    </source>
</evidence>
<protein>
    <submittedName>
        <fullName evidence="10">Magnesium transporter CorA</fullName>
    </submittedName>
</protein>
<evidence type="ECO:0000313" key="10">
    <source>
        <dbReference type="EMBL" id="GGM96677.1"/>
    </source>
</evidence>
<keyword evidence="3" id="KW-0813">Transport</keyword>
<dbReference type="InterPro" id="IPR045863">
    <property type="entry name" value="CorA_TM1_TM2"/>
</dbReference>
<comment type="similarity">
    <text evidence="2">Belongs to the CorA metal ion transporter (MIT) (TC 1.A.35) family.</text>
</comment>
<evidence type="ECO:0000256" key="6">
    <source>
        <dbReference type="ARBA" id="ARBA00022989"/>
    </source>
</evidence>
<dbReference type="Proteomes" id="UP000623461">
    <property type="component" value="Unassembled WGS sequence"/>
</dbReference>
<dbReference type="PANTHER" id="PTHR46494:SF1">
    <property type="entry name" value="CORA FAMILY METAL ION TRANSPORTER (EUROFUNG)"/>
    <property type="match status" value="1"/>
</dbReference>
<keyword evidence="5 9" id="KW-0812">Transmembrane</keyword>
<comment type="caution">
    <text evidence="10">The sequence shown here is derived from an EMBL/GenBank/DDBJ whole genome shotgun (WGS) entry which is preliminary data.</text>
</comment>
<sequence>MSERPRNPIRTLAGRVRRPSPSTHAGRTSPQPTAPSTRQDRRPGASMVDSAIYVDGRRTASPVTLAETFRGLRELTKSVGWIGLYRPTQDELAALAAEFDLHELAVEDAIVAHQRPKIERYGDTLFVVLRAARYVDASEEVEFGEVHLFVGPDFVITVRHSEAPDLSAVRRRLESDPELLARGPEAVLYAILDRVVDGYGPVVRGLRNDIDEIETEVFRGDPAVSRRIYELSREVIEFERAVRPLATVIQSLSAGFEKYGTDEELRRYLRDVEDHLTEVREQVDGFRHLLRDILTVNATLVAQQQNEEMKTLTEASMDQNEEVKKISAWAAILFAPTLIGTVYGMNFDAMPELHWRFGYLYAIGMMGLVSIGLYGIFKGRRWI</sequence>